<dbReference type="PANTHER" id="PTHR30012:SF0">
    <property type="entry name" value="TYPE II SECRETION SYSTEM PROTEIN F-RELATED"/>
    <property type="match status" value="1"/>
</dbReference>
<dbReference type="Pfam" id="PF00482">
    <property type="entry name" value="T2SSF"/>
    <property type="match status" value="2"/>
</dbReference>
<accession>A0A2H0DWC8</accession>
<dbReference type="PRINTS" id="PR00812">
    <property type="entry name" value="BCTERIALGSPF"/>
</dbReference>
<comment type="similarity">
    <text evidence="2">Belongs to the GSP F family.</text>
</comment>
<comment type="subcellular location">
    <subcellularLocation>
        <location evidence="1">Cell inner membrane</location>
        <topology evidence="1">Multi-pass membrane protein</topology>
    </subcellularLocation>
</comment>
<dbReference type="InterPro" id="IPR042094">
    <property type="entry name" value="T2SS_GspF_sf"/>
</dbReference>
<dbReference type="PANTHER" id="PTHR30012">
    <property type="entry name" value="GENERAL SECRETION PATHWAY PROTEIN"/>
    <property type="match status" value="1"/>
</dbReference>
<dbReference type="Gene3D" id="1.20.81.30">
    <property type="entry name" value="Type II secretion system (T2SS), domain F"/>
    <property type="match status" value="2"/>
</dbReference>
<feature type="transmembrane region" description="Helical" evidence="8">
    <location>
        <begin position="225"/>
        <end position="243"/>
    </location>
</feature>
<evidence type="ECO:0000256" key="6">
    <source>
        <dbReference type="ARBA" id="ARBA00022989"/>
    </source>
</evidence>
<dbReference type="InterPro" id="IPR018076">
    <property type="entry name" value="T2SS_GspF_dom"/>
</dbReference>
<organism evidence="10 11">
    <name type="scientific">Candidatus Campbellbacteria bacterium CG22_combo_CG10-13_8_21_14_all_43_18</name>
    <dbReference type="NCBI Taxonomy" id="1974530"/>
    <lineage>
        <taxon>Bacteria</taxon>
        <taxon>Candidatus Campbelliibacteriota</taxon>
    </lineage>
</organism>
<feature type="transmembrane region" description="Helical" evidence="8">
    <location>
        <begin position="378"/>
        <end position="402"/>
    </location>
</feature>
<feature type="transmembrane region" description="Helical" evidence="8">
    <location>
        <begin position="170"/>
        <end position="193"/>
    </location>
</feature>
<evidence type="ECO:0000256" key="4">
    <source>
        <dbReference type="ARBA" id="ARBA00022519"/>
    </source>
</evidence>
<dbReference type="GO" id="GO:0005886">
    <property type="term" value="C:plasma membrane"/>
    <property type="evidence" value="ECO:0007669"/>
    <property type="project" value="UniProtKB-SubCell"/>
</dbReference>
<dbReference type="InterPro" id="IPR003004">
    <property type="entry name" value="GspF/PilC"/>
</dbReference>
<evidence type="ECO:0000256" key="5">
    <source>
        <dbReference type="ARBA" id="ARBA00022692"/>
    </source>
</evidence>
<dbReference type="Proteomes" id="UP000231276">
    <property type="component" value="Unassembled WGS sequence"/>
</dbReference>
<proteinExistence type="inferred from homology"/>
<evidence type="ECO:0000256" key="1">
    <source>
        <dbReference type="ARBA" id="ARBA00004429"/>
    </source>
</evidence>
<keyword evidence="5 8" id="KW-0812">Transmembrane</keyword>
<keyword evidence="6 8" id="KW-1133">Transmembrane helix</keyword>
<gene>
    <name evidence="10" type="ORF">COW82_01755</name>
</gene>
<reference evidence="10 11" key="1">
    <citation type="submission" date="2017-09" db="EMBL/GenBank/DDBJ databases">
        <title>Depth-based differentiation of microbial function through sediment-hosted aquifers and enrichment of novel symbionts in the deep terrestrial subsurface.</title>
        <authorList>
            <person name="Probst A.J."/>
            <person name="Ladd B."/>
            <person name="Jarett J.K."/>
            <person name="Geller-Mcgrath D.E."/>
            <person name="Sieber C.M."/>
            <person name="Emerson J.B."/>
            <person name="Anantharaman K."/>
            <person name="Thomas B.C."/>
            <person name="Malmstrom R."/>
            <person name="Stieglmeier M."/>
            <person name="Klingl A."/>
            <person name="Woyke T."/>
            <person name="Ryan C.M."/>
            <person name="Banfield J.F."/>
        </authorList>
    </citation>
    <scope>NUCLEOTIDE SEQUENCE [LARGE SCALE GENOMIC DNA]</scope>
    <source>
        <strain evidence="10">CG22_combo_CG10-13_8_21_14_all_43_18</strain>
    </source>
</reference>
<evidence type="ECO:0000256" key="2">
    <source>
        <dbReference type="ARBA" id="ARBA00005745"/>
    </source>
</evidence>
<evidence type="ECO:0000256" key="3">
    <source>
        <dbReference type="ARBA" id="ARBA00022475"/>
    </source>
</evidence>
<sequence>MSKFKVVTLSESGRKEEKIFESGSRSSLYDQLKIKGLNPVSIQEANGAFSFNFQKLNALVSTIKTNEKILFARNLGAMLEAGLPVSRALFVIGKQTKNQKFKGILESVREDIKKGDGLSSSLSKHKEAFSMILVSMVKAGEESGSLSESLKIVADQMEKSYLLKKKVRGALMYPGIILGVMIIIGVLMLIYVVPTLTQTFKELSIDLPLSTRSIIFVSDFLQNHTLFFVLLILAFISGLYASVKNPKGKRVLDFVFLHTPIISGLVKETNSARTARTLSSLLSSGVPVVSSINITKDVVQNSYYKEVLSLAEEKIQKGILLSKIFEEAPDIFPVFVSEMVSVGEETGKMSDMLQKVAVFYEESIDQKTKNMSTIIEPFLMVFIGAAVGFFALSMIAPTYSLVDGL</sequence>
<dbReference type="FunFam" id="1.20.81.30:FF:000001">
    <property type="entry name" value="Type II secretion system protein F"/>
    <property type="match status" value="2"/>
</dbReference>
<feature type="domain" description="Type II secretion system protein GspF" evidence="9">
    <location>
        <begin position="71"/>
        <end position="194"/>
    </location>
</feature>
<comment type="caution">
    <text evidence="10">The sequence shown here is derived from an EMBL/GenBank/DDBJ whole genome shotgun (WGS) entry which is preliminary data.</text>
</comment>
<keyword evidence="7 8" id="KW-0472">Membrane</keyword>
<name>A0A2H0DWC8_9BACT</name>
<evidence type="ECO:0000313" key="11">
    <source>
        <dbReference type="Proteomes" id="UP000231276"/>
    </source>
</evidence>
<keyword evidence="3" id="KW-1003">Cell membrane</keyword>
<protein>
    <recommendedName>
        <fullName evidence="9">Type II secretion system protein GspF domain-containing protein</fullName>
    </recommendedName>
</protein>
<dbReference type="AlphaFoldDB" id="A0A2H0DWC8"/>
<evidence type="ECO:0000256" key="7">
    <source>
        <dbReference type="ARBA" id="ARBA00023136"/>
    </source>
</evidence>
<evidence type="ECO:0000313" key="10">
    <source>
        <dbReference type="EMBL" id="PIP86483.1"/>
    </source>
</evidence>
<dbReference type="EMBL" id="PCTS01000024">
    <property type="protein sequence ID" value="PIP86483.1"/>
    <property type="molecule type" value="Genomic_DNA"/>
</dbReference>
<evidence type="ECO:0000259" key="9">
    <source>
        <dbReference type="Pfam" id="PF00482"/>
    </source>
</evidence>
<feature type="domain" description="Type II secretion system protein GspF" evidence="9">
    <location>
        <begin position="275"/>
        <end position="397"/>
    </location>
</feature>
<keyword evidence="4" id="KW-0997">Cell inner membrane</keyword>
<evidence type="ECO:0000256" key="8">
    <source>
        <dbReference type="SAM" id="Phobius"/>
    </source>
</evidence>